<dbReference type="RefSeq" id="WP_282219111.1">
    <property type="nucleotide sequence ID" value="NZ_CP118246.1"/>
</dbReference>
<evidence type="ECO:0000256" key="1">
    <source>
        <dbReference type="ARBA" id="ARBA00023015"/>
    </source>
</evidence>
<keyword evidence="6" id="KW-1185">Reference proteome</keyword>
<keyword evidence="1" id="KW-0805">Transcription regulation</keyword>
<reference evidence="5 6" key="1">
    <citation type="submission" date="2023-02" db="EMBL/GenBank/DDBJ databases">
        <title>Devosia algicola sp. nov., isolated from the phycosphere of marine algae.</title>
        <authorList>
            <person name="Kim J.M."/>
            <person name="Lee J.K."/>
            <person name="Choi B.J."/>
            <person name="Bayburt H."/>
            <person name="Jeon C.O."/>
        </authorList>
    </citation>
    <scope>NUCLEOTIDE SEQUENCE [LARGE SCALE GENOMIC DNA]</scope>
    <source>
        <strain evidence="5 6">G20-9</strain>
    </source>
</reference>
<dbReference type="SUPFAM" id="SSF46785">
    <property type="entry name" value="Winged helix' DNA-binding domain"/>
    <property type="match status" value="1"/>
</dbReference>
<sequence length="237" mass="26426">MSLHQADFRNRLLRYLSDDDLAVITPLLEHVELPKGLGISEPNQAIGYYYFMESGIGSIVAVSAEGQRAEVGLVGRDGIIPTAAVMECDTSPHVILIQIEGQGYRIEAGALVQFLTTRPDARRLFVRFVQTLAIQTACTALSNSVHHIEERLARWILMCHDRTENGEVALTHEYISIMLAVRRPSVTTALHVLEGNHLVYSERGMLTIRDRAALENFALDAYGIPEQEYARLVGPMR</sequence>
<accession>A0ABY7YNU2</accession>
<dbReference type="Pfam" id="PF13545">
    <property type="entry name" value="HTH_Crp_2"/>
    <property type="match status" value="1"/>
</dbReference>
<proteinExistence type="predicted"/>
<organism evidence="5 6">
    <name type="scientific">Devosia algicola</name>
    <dbReference type="NCBI Taxonomy" id="3026418"/>
    <lineage>
        <taxon>Bacteria</taxon>
        <taxon>Pseudomonadati</taxon>
        <taxon>Pseudomonadota</taxon>
        <taxon>Alphaproteobacteria</taxon>
        <taxon>Hyphomicrobiales</taxon>
        <taxon>Devosiaceae</taxon>
        <taxon>Devosia</taxon>
    </lineage>
</organism>
<keyword evidence="3" id="KW-0804">Transcription</keyword>
<dbReference type="InterPro" id="IPR012318">
    <property type="entry name" value="HTH_CRP"/>
</dbReference>
<evidence type="ECO:0000256" key="2">
    <source>
        <dbReference type="ARBA" id="ARBA00023125"/>
    </source>
</evidence>
<dbReference type="Proteomes" id="UP001220530">
    <property type="component" value="Chromosome"/>
</dbReference>
<dbReference type="Gene3D" id="2.60.120.10">
    <property type="entry name" value="Jelly Rolls"/>
    <property type="match status" value="1"/>
</dbReference>
<protein>
    <submittedName>
        <fullName evidence="5">Crp/Fnr family transcriptional regulator</fullName>
    </submittedName>
</protein>
<dbReference type="InterPro" id="IPR036388">
    <property type="entry name" value="WH-like_DNA-bd_sf"/>
</dbReference>
<evidence type="ECO:0000313" key="6">
    <source>
        <dbReference type="Proteomes" id="UP001220530"/>
    </source>
</evidence>
<dbReference type="InterPro" id="IPR014710">
    <property type="entry name" value="RmlC-like_jellyroll"/>
</dbReference>
<feature type="domain" description="HTH crp-type" evidence="4">
    <location>
        <begin position="150"/>
        <end position="216"/>
    </location>
</feature>
<evidence type="ECO:0000259" key="4">
    <source>
        <dbReference type="Pfam" id="PF13545"/>
    </source>
</evidence>
<name>A0ABY7YNU2_9HYPH</name>
<dbReference type="SUPFAM" id="SSF51206">
    <property type="entry name" value="cAMP-binding domain-like"/>
    <property type="match status" value="1"/>
</dbReference>
<evidence type="ECO:0000256" key="3">
    <source>
        <dbReference type="ARBA" id="ARBA00023163"/>
    </source>
</evidence>
<evidence type="ECO:0000313" key="5">
    <source>
        <dbReference type="EMBL" id="WDR02709.1"/>
    </source>
</evidence>
<dbReference type="Gene3D" id="1.10.10.10">
    <property type="entry name" value="Winged helix-like DNA-binding domain superfamily/Winged helix DNA-binding domain"/>
    <property type="match status" value="1"/>
</dbReference>
<gene>
    <name evidence="5" type="ORF">PSQ19_00230</name>
</gene>
<keyword evidence="2" id="KW-0238">DNA-binding</keyword>
<dbReference type="EMBL" id="CP118246">
    <property type="protein sequence ID" value="WDR02709.1"/>
    <property type="molecule type" value="Genomic_DNA"/>
</dbReference>
<dbReference type="InterPro" id="IPR036390">
    <property type="entry name" value="WH_DNA-bd_sf"/>
</dbReference>
<dbReference type="InterPro" id="IPR018490">
    <property type="entry name" value="cNMP-bd_dom_sf"/>
</dbReference>